<evidence type="ECO:0000313" key="5">
    <source>
        <dbReference type="Proteomes" id="UP000319384"/>
    </source>
</evidence>
<comment type="caution">
    <text evidence="4">The sequence shown here is derived from an EMBL/GenBank/DDBJ whole genome shotgun (WGS) entry which is preliminary data.</text>
</comment>
<dbReference type="PROSITE" id="PS50405">
    <property type="entry name" value="GST_CTER"/>
    <property type="match status" value="1"/>
</dbReference>
<evidence type="ECO:0000259" key="3">
    <source>
        <dbReference type="PROSITE" id="PS50405"/>
    </source>
</evidence>
<dbReference type="PANTHER" id="PTHR44051">
    <property type="entry name" value="GLUTATHIONE S-TRANSFERASE-RELATED"/>
    <property type="match status" value="1"/>
</dbReference>
<feature type="domain" description="GST C-terminal" evidence="3">
    <location>
        <begin position="86"/>
        <end position="210"/>
    </location>
</feature>
<dbReference type="InterPro" id="IPR036282">
    <property type="entry name" value="Glutathione-S-Trfase_C_sf"/>
</dbReference>
<dbReference type="PROSITE" id="PS50404">
    <property type="entry name" value="GST_NTER"/>
    <property type="match status" value="1"/>
</dbReference>
<dbReference type="SFLD" id="SFLDS00019">
    <property type="entry name" value="Glutathione_Transferase_(cytos"/>
    <property type="match status" value="1"/>
</dbReference>
<dbReference type="SFLD" id="SFLDG01150">
    <property type="entry name" value="Main.1:_Beta-like"/>
    <property type="match status" value="1"/>
</dbReference>
<keyword evidence="4" id="KW-0808">Transferase</keyword>
<name>A0A520N0X1_9GAMM</name>
<dbReference type="InterPro" id="IPR004046">
    <property type="entry name" value="GST_C"/>
</dbReference>
<dbReference type="SFLD" id="SFLDG00358">
    <property type="entry name" value="Main_(cytGST)"/>
    <property type="match status" value="1"/>
</dbReference>
<dbReference type="PANTHER" id="PTHR44051:SF9">
    <property type="entry name" value="GLUTATHIONE S-TRANSFERASE 1"/>
    <property type="match status" value="1"/>
</dbReference>
<sequence length="211" mass="23904">MIKLYLTPSTRAGRVAWLLEELNMQYELEVLPFTKEGLKSPEHRARHSLGRVPVIEDGDISIFESGAIIQYILDKYGENKLKPSIESNEYPYYLQWLHYCEGMVMPPMNQIVVQTVLLPPDRRDETVLNQAKNLLSKSLNPVNSNLNDKDYLIGDFSAADCMLGHSCYMANKLGAVNDDMENIKRYVADIESRPAFKKAIQLGHESGDPLG</sequence>
<dbReference type="SUPFAM" id="SSF47616">
    <property type="entry name" value="GST C-terminal domain-like"/>
    <property type="match status" value="1"/>
</dbReference>
<dbReference type="EMBL" id="SHBH01000004">
    <property type="protein sequence ID" value="RZO27128.1"/>
    <property type="molecule type" value="Genomic_DNA"/>
</dbReference>
<dbReference type="Pfam" id="PF02798">
    <property type="entry name" value="GST_N"/>
    <property type="match status" value="1"/>
</dbReference>
<protein>
    <submittedName>
        <fullName evidence="4">Glutathione S-transferase family protein</fullName>
    </submittedName>
</protein>
<proteinExistence type="inferred from homology"/>
<dbReference type="InterPro" id="IPR004045">
    <property type="entry name" value="Glutathione_S-Trfase_N"/>
</dbReference>
<dbReference type="SUPFAM" id="SSF52833">
    <property type="entry name" value="Thioredoxin-like"/>
    <property type="match status" value="1"/>
</dbReference>
<dbReference type="CDD" id="cd03046">
    <property type="entry name" value="GST_N_GTT1_like"/>
    <property type="match status" value="1"/>
</dbReference>
<reference evidence="4 5" key="1">
    <citation type="submission" date="2019-02" db="EMBL/GenBank/DDBJ databases">
        <title>Prokaryotic population dynamics and viral predation in marine succession experiment using metagenomics: the confinement effect.</title>
        <authorList>
            <person name="Haro-Moreno J.M."/>
            <person name="Rodriguez-Valera F."/>
            <person name="Lopez-Perez M."/>
        </authorList>
    </citation>
    <scope>NUCLEOTIDE SEQUENCE [LARGE SCALE GENOMIC DNA]</scope>
    <source>
        <strain evidence="4">MED-G162</strain>
    </source>
</reference>
<organism evidence="4 5">
    <name type="scientific">SAR86 cluster bacterium</name>
    <dbReference type="NCBI Taxonomy" id="2030880"/>
    <lineage>
        <taxon>Bacteria</taxon>
        <taxon>Pseudomonadati</taxon>
        <taxon>Pseudomonadota</taxon>
        <taxon>Gammaproteobacteria</taxon>
        <taxon>SAR86 cluster</taxon>
    </lineage>
</organism>
<evidence type="ECO:0000259" key="2">
    <source>
        <dbReference type="PROSITE" id="PS50404"/>
    </source>
</evidence>
<feature type="domain" description="GST N-terminal" evidence="2">
    <location>
        <begin position="1"/>
        <end position="80"/>
    </location>
</feature>
<dbReference type="InterPro" id="IPR010987">
    <property type="entry name" value="Glutathione-S-Trfase_C-like"/>
</dbReference>
<dbReference type="InterPro" id="IPR036249">
    <property type="entry name" value="Thioredoxin-like_sf"/>
</dbReference>
<dbReference type="Pfam" id="PF00043">
    <property type="entry name" value="GST_C"/>
    <property type="match status" value="1"/>
</dbReference>
<accession>A0A520N0X1</accession>
<dbReference type="Proteomes" id="UP000319384">
    <property type="component" value="Unassembled WGS sequence"/>
</dbReference>
<evidence type="ECO:0000313" key="4">
    <source>
        <dbReference type="EMBL" id="RZO27128.1"/>
    </source>
</evidence>
<dbReference type="Gene3D" id="1.20.1050.10">
    <property type="match status" value="1"/>
</dbReference>
<dbReference type="GO" id="GO:0016740">
    <property type="term" value="F:transferase activity"/>
    <property type="evidence" value="ECO:0007669"/>
    <property type="project" value="UniProtKB-KW"/>
</dbReference>
<comment type="similarity">
    <text evidence="1">Belongs to the GST superfamily.</text>
</comment>
<dbReference type="InterPro" id="IPR040079">
    <property type="entry name" value="Glutathione_S-Trfase"/>
</dbReference>
<dbReference type="AlphaFoldDB" id="A0A520N0X1"/>
<evidence type="ECO:0000256" key="1">
    <source>
        <dbReference type="RuleBase" id="RU003494"/>
    </source>
</evidence>
<gene>
    <name evidence="4" type="ORF">EVA95_00940</name>
</gene>
<dbReference type="Gene3D" id="3.40.30.10">
    <property type="entry name" value="Glutaredoxin"/>
    <property type="match status" value="1"/>
</dbReference>